<dbReference type="PANTHER" id="PTHR43861">
    <property type="entry name" value="TRANS-ACONITATE 2-METHYLTRANSFERASE-RELATED"/>
    <property type="match status" value="1"/>
</dbReference>
<dbReference type="EMBL" id="CP053586">
    <property type="protein sequence ID" value="WNZ25684.1"/>
    <property type="molecule type" value="Genomic_DNA"/>
</dbReference>
<evidence type="ECO:0000313" key="3">
    <source>
        <dbReference type="EMBL" id="WNZ25684.1"/>
    </source>
</evidence>
<keyword evidence="1" id="KW-0808">Transferase</keyword>
<dbReference type="GO" id="GO:0032259">
    <property type="term" value="P:methylation"/>
    <property type="evidence" value="ECO:0007669"/>
    <property type="project" value="UniProtKB-KW"/>
</dbReference>
<sequence>MKAWYREDLAYIHDVGHRDYALKSAPGILSILAQNNIPAGLVVDLGCGSGLSALELTKAGYSVLGVDISASMIAIARIRVPEAEFRVESLFKTDIPSCHAVISVGECFNYLFDADNTCELLVQLFRRIYAALVPGGVFVFDIAEPGQTAADRTQSFTEGEDWIVLVEKTEDRVQSLLTRRIITLRRVGEYYRRDEEVHRLRLYEATEMAEKLGRVGFEVQIMRSYGQDQLPNAHAAFIARKPI</sequence>
<dbReference type="InterPro" id="IPR029063">
    <property type="entry name" value="SAM-dependent_MTases_sf"/>
</dbReference>
<protein>
    <submittedName>
        <fullName evidence="3">Class I SAM-dependent methyltransferase</fullName>
    </submittedName>
</protein>
<reference evidence="3" key="1">
    <citation type="submission" date="2020-05" db="EMBL/GenBank/DDBJ databases">
        <authorList>
            <person name="Zhu T."/>
            <person name="Keshari N."/>
            <person name="Lu X."/>
        </authorList>
    </citation>
    <scope>NUCLEOTIDE SEQUENCE</scope>
    <source>
        <strain evidence="3">NK1-12</strain>
    </source>
</reference>
<dbReference type="Pfam" id="PF13649">
    <property type="entry name" value="Methyltransf_25"/>
    <property type="match status" value="1"/>
</dbReference>
<evidence type="ECO:0000256" key="1">
    <source>
        <dbReference type="ARBA" id="ARBA00022679"/>
    </source>
</evidence>
<keyword evidence="3" id="KW-0489">Methyltransferase</keyword>
<dbReference type="SUPFAM" id="SSF53335">
    <property type="entry name" value="S-adenosyl-L-methionine-dependent methyltransferases"/>
    <property type="match status" value="1"/>
</dbReference>
<name>A0AA96WIC6_9CYAN</name>
<accession>A0AA96WIC6</accession>
<dbReference type="GO" id="GO:0008168">
    <property type="term" value="F:methyltransferase activity"/>
    <property type="evidence" value="ECO:0007669"/>
    <property type="project" value="UniProtKB-KW"/>
</dbReference>
<dbReference type="Gene3D" id="2.20.130.10">
    <property type="entry name" value="CAC2371-like domains"/>
    <property type="match status" value="1"/>
</dbReference>
<evidence type="ECO:0000259" key="2">
    <source>
        <dbReference type="Pfam" id="PF13649"/>
    </source>
</evidence>
<proteinExistence type="predicted"/>
<dbReference type="InterPro" id="IPR041698">
    <property type="entry name" value="Methyltransf_25"/>
</dbReference>
<dbReference type="Gene3D" id="3.40.50.150">
    <property type="entry name" value="Vaccinia Virus protein VP39"/>
    <property type="match status" value="1"/>
</dbReference>
<feature type="domain" description="Methyltransferase" evidence="2">
    <location>
        <begin position="42"/>
        <end position="136"/>
    </location>
</feature>
<dbReference type="CDD" id="cd02440">
    <property type="entry name" value="AdoMet_MTases"/>
    <property type="match status" value="1"/>
</dbReference>
<organism evidence="3">
    <name type="scientific">Leptolyngbya sp. NK1-12</name>
    <dbReference type="NCBI Taxonomy" id="2547451"/>
    <lineage>
        <taxon>Bacteria</taxon>
        <taxon>Bacillati</taxon>
        <taxon>Cyanobacteriota</taxon>
        <taxon>Cyanophyceae</taxon>
        <taxon>Leptolyngbyales</taxon>
        <taxon>Leptolyngbyaceae</taxon>
        <taxon>Leptolyngbya group</taxon>
        <taxon>Leptolyngbya</taxon>
    </lineage>
</organism>
<gene>
    <name evidence="3" type="ORF">HJG54_24495</name>
</gene>
<dbReference type="RefSeq" id="WP_316431845.1">
    <property type="nucleotide sequence ID" value="NZ_CP053586.1"/>
</dbReference>
<dbReference type="AlphaFoldDB" id="A0AA96WIC6"/>